<dbReference type="InterPro" id="IPR004088">
    <property type="entry name" value="KH_dom_type_1"/>
</dbReference>
<reference evidence="2" key="1">
    <citation type="submission" date="2020-04" db="EMBL/GenBank/DDBJ databases">
        <authorList>
            <person name="Alioto T."/>
            <person name="Alioto T."/>
            <person name="Gomez Garrido J."/>
        </authorList>
    </citation>
    <scope>NUCLEOTIDE SEQUENCE</scope>
    <source>
        <strain evidence="2">A484AB</strain>
    </source>
</reference>
<dbReference type="SMART" id="SM00543">
    <property type="entry name" value="MIF4G"/>
    <property type="match status" value="1"/>
</dbReference>
<evidence type="ECO:0000313" key="2">
    <source>
        <dbReference type="EMBL" id="CAB4021573.1"/>
    </source>
</evidence>
<feature type="compositionally biased region" description="Polar residues" evidence="1">
    <location>
        <begin position="760"/>
        <end position="769"/>
    </location>
</feature>
<dbReference type="Pfam" id="PF02854">
    <property type="entry name" value="MIF4G"/>
    <property type="match status" value="1"/>
</dbReference>
<evidence type="ECO:0000313" key="3">
    <source>
        <dbReference type="Proteomes" id="UP001152795"/>
    </source>
</evidence>
<name>A0A6S7IV60_PARCT</name>
<keyword evidence="3" id="KW-1185">Reference proteome</keyword>
<dbReference type="Proteomes" id="UP001152795">
    <property type="component" value="Unassembled WGS sequence"/>
</dbReference>
<organism evidence="2 3">
    <name type="scientific">Paramuricea clavata</name>
    <name type="common">Red gorgonian</name>
    <name type="synonym">Violescent sea-whip</name>
    <dbReference type="NCBI Taxonomy" id="317549"/>
    <lineage>
        <taxon>Eukaryota</taxon>
        <taxon>Metazoa</taxon>
        <taxon>Cnidaria</taxon>
        <taxon>Anthozoa</taxon>
        <taxon>Octocorallia</taxon>
        <taxon>Malacalcyonacea</taxon>
        <taxon>Plexauridae</taxon>
        <taxon>Paramuricea</taxon>
    </lineage>
</organism>
<dbReference type="Gene3D" id="3.30.1370.10">
    <property type="entry name" value="K Homology domain, type 1"/>
    <property type="match status" value="2"/>
</dbReference>
<dbReference type="SUPFAM" id="SSF54791">
    <property type="entry name" value="Eukaryotic type KH-domain (KH-domain type I)"/>
    <property type="match status" value="2"/>
</dbReference>
<proteinExistence type="predicted"/>
<dbReference type="InterPro" id="IPR016024">
    <property type="entry name" value="ARM-type_fold"/>
</dbReference>
<evidence type="ECO:0000256" key="1">
    <source>
        <dbReference type="SAM" id="MobiDB-lite"/>
    </source>
</evidence>
<dbReference type="SUPFAM" id="SSF48371">
    <property type="entry name" value="ARM repeat"/>
    <property type="match status" value="1"/>
</dbReference>
<dbReference type="PANTHER" id="PTHR23253">
    <property type="entry name" value="EUKARYOTIC TRANSLATION INITIATION FACTOR 4 GAMMA"/>
    <property type="match status" value="1"/>
</dbReference>
<feature type="region of interest" description="Disordered" evidence="1">
    <location>
        <begin position="277"/>
        <end position="310"/>
    </location>
</feature>
<dbReference type="InterPro" id="IPR036612">
    <property type="entry name" value="KH_dom_type_1_sf"/>
</dbReference>
<dbReference type="GO" id="GO:0003729">
    <property type="term" value="F:mRNA binding"/>
    <property type="evidence" value="ECO:0007669"/>
    <property type="project" value="TreeGrafter"/>
</dbReference>
<feature type="compositionally biased region" description="Polar residues" evidence="1">
    <location>
        <begin position="163"/>
        <end position="203"/>
    </location>
</feature>
<feature type="region of interest" description="Disordered" evidence="1">
    <location>
        <begin position="139"/>
        <end position="203"/>
    </location>
</feature>
<accession>A0A6S7IV60</accession>
<dbReference type="GO" id="GO:0016281">
    <property type="term" value="C:eukaryotic translation initiation factor 4F complex"/>
    <property type="evidence" value="ECO:0007669"/>
    <property type="project" value="TreeGrafter"/>
</dbReference>
<dbReference type="GO" id="GO:0003743">
    <property type="term" value="F:translation initiation factor activity"/>
    <property type="evidence" value="ECO:0007669"/>
    <property type="project" value="UniProtKB-KW"/>
</dbReference>
<dbReference type="InterPro" id="IPR003890">
    <property type="entry name" value="MIF4G-like_typ-3"/>
</dbReference>
<dbReference type="Pfam" id="PF00013">
    <property type="entry name" value="KH_1"/>
    <property type="match status" value="2"/>
</dbReference>
<comment type="caution">
    <text evidence="2">The sequence shown here is derived from an EMBL/GenBank/DDBJ whole genome shotgun (WGS) entry which is preliminary data.</text>
</comment>
<dbReference type="CDD" id="cd22408">
    <property type="entry name" value="KH-I_Vigilin_rpt4"/>
    <property type="match status" value="1"/>
</dbReference>
<dbReference type="Gene3D" id="1.25.40.180">
    <property type="match status" value="1"/>
</dbReference>
<feature type="region of interest" description="Disordered" evidence="1">
    <location>
        <begin position="735"/>
        <end position="769"/>
    </location>
</feature>
<dbReference type="OrthoDB" id="514777at2759"/>
<dbReference type="PANTHER" id="PTHR23253:SF78">
    <property type="entry name" value="EUKARYOTIC TRANSLATION INITIATION FACTOR 4G1, ISOFORM B-RELATED"/>
    <property type="match status" value="1"/>
</dbReference>
<protein>
    <submittedName>
        <fullName evidence="2">Eukaryotic translation initiation factor 4 gamma 1 isoform X1</fullName>
    </submittedName>
</protein>
<keyword evidence="2" id="KW-0648">Protein biosynthesis</keyword>
<sequence>METNTKIYIPPPSVQKDEITISGDKEGVAVAKDKILRIYKEKERRVTAVSIEVKKSEHKYVTGPKGHALQEIFASTGVSVEMPPLESDTEAITLRGEPDRLSTALIQVYDRANRRANTEGISLAPSFGQLGRGISAELNNSSQKQDQPKGNRYSALSGADMPPSQTYDARRSSSACASTGNGRSGSTTLLSNSTAQTESSTIQCKSRQYKTHLQVSQSSPSLQEMTEKFMDSQKETQKEPEVVLLRADRETVTESRASKIKEISDRVPENIENMVERKTGNENTVDPDPVEQIKSDNMDSGLDNSPNRVVDTKSLDSYVAHAVNSEKTEKKVEWLTDTKKAFEPLKKKSSKQRFKEMNKKETGGDLMNAYTDKPPPQEEHDCKLQRVVENRVKPVELFPEQSDKPLEEDLSWEDEGENIADENKMEKENDTEPAAPVKQTRRKYERDFLLQLQYMPLCTTKPAGLPDIEIVLDAPVQQGKQSPKKLKRKVMAILDKLTPQTLKTSAEQIMALNIDTPERLAGVVDRIFEKAISEPASSVVHANICRCLFEITVADVEGEHVSFRKLLLNRCQKEFEKENVDKQALLWKYNQPKGLSGEERKVKREGMDEALAKNKRRALGNIKFIGELFKLKLLTENIMHDCIYRLLRAGDEESLESMCMLMFMIGKDLDREIAKPRMKQYFDHINKIIVAEKVSSRVIFMLRDVIELRQNNWVPLREEHYGPPITEMKTMQERRLTAQQQVKDNKQKKGGPGGQDNPKPISNNDGITNNKVSTEQQLHNQTSYPVQTVMMQGQRQVSYIAGHPMEVPPRSMRSNRAIYSSSPQGHSPMQGYIQPPYMQIEQDQYDQPAFIPPNVQQEYQTQRTTWPFQEERCSIS</sequence>
<dbReference type="PROSITE" id="PS50084">
    <property type="entry name" value="KH_TYPE_1"/>
    <property type="match status" value="1"/>
</dbReference>
<keyword evidence="2" id="KW-0396">Initiation factor</keyword>
<dbReference type="AlphaFoldDB" id="A0A6S7IV60"/>
<dbReference type="EMBL" id="CACRXK020011506">
    <property type="protein sequence ID" value="CAB4021573.1"/>
    <property type="molecule type" value="Genomic_DNA"/>
</dbReference>
<gene>
    <name evidence="2" type="ORF">PACLA_8A068323</name>
</gene>